<dbReference type="PANTHER" id="PTHR43673:SF10">
    <property type="entry name" value="NADH DEHYDROGENASE_NAD(P)H NITROREDUCTASE XCC3605-RELATED"/>
    <property type="match status" value="1"/>
</dbReference>
<evidence type="ECO:0000313" key="7">
    <source>
        <dbReference type="Proteomes" id="UP000305526"/>
    </source>
</evidence>
<evidence type="ECO:0000313" key="6">
    <source>
        <dbReference type="Proteomes" id="UP000294619"/>
    </source>
</evidence>
<reference evidence="5 7" key="2">
    <citation type="submission" date="2019-05" db="EMBL/GenBank/DDBJ databases">
        <title>Pasteurellaceae isolates from reptiles.</title>
        <authorList>
            <person name="Bojesen A.M."/>
            <person name="Lund E."/>
        </authorList>
    </citation>
    <scope>NUCLEOTIDE SEQUENCE [LARGE SCALE GENOMIC DNA]</scope>
    <source>
        <strain evidence="5 7">ELNT2x</strain>
    </source>
</reference>
<proteinExistence type="inferred from homology"/>
<feature type="domain" description="Nitroreductase" evidence="3">
    <location>
        <begin position="9"/>
        <end position="217"/>
    </location>
</feature>
<evidence type="ECO:0000256" key="1">
    <source>
        <dbReference type="ARBA" id="ARBA00007118"/>
    </source>
</evidence>
<dbReference type="RefSeq" id="WP_132967726.1">
    <property type="nucleotide sequence ID" value="NZ_LEKL01000047.1"/>
</dbReference>
<dbReference type="Proteomes" id="UP000305526">
    <property type="component" value="Unassembled WGS sequence"/>
</dbReference>
<dbReference type="AlphaFoldDB" id="A0A4R3XYB3"/>
<evidence type="ECO:0000256" key="2">
    <source>
        <dbReference type="ARBA" id="ARBA00023002"/>
    </source>
</evidence>
<dbReference type="Gene3D" id="3.40.109.10">
    <property type="entry name" value="NADH Oxidase"/>
    <property type="match status" value="1"/>
</dbReference>
<dbReference type="Proteomes" id="UP000294619">
    <property type="component" value="Unassembled WGS sequence"/>
</dbReference>
<dbReference type="InterPro" id="IPR000415">
    <property type="entry name" value="Nitroreductase-like"/>
</dbReference>
<dbReference type="GO" id="GO:0016491">
    <property type="term" value="F:oxidoreductase activity"/>
    <property type="evidence" value="ECO:0007669"/>
    <property type="project" value="UniProtKB-KW"/>
</dbReference>
<reference evidence="4 6" key="1">
    <citation type="submission" date="2019-03" db="EMBL/GenBank/DDBJ databases">
        <title>Genomic Encyclopedia of Type Strains, Phase IV (KMG-IV): sequencing the most valuable type-strain genomes for metagenomic binning, comparative biology and taxonomic classification.</title>
        <authorList>
            <person name="Goeker M."/>
        </authorList>
    </citation>
    <scope>NUCLEOTIDE SEQUENCE [LARGE SCALE GENOMIC DNA]</scope>
    <source>
        <strain evidence="4 6">DSM 28140</strain>
    </source>
</reference>
<protein>
    <submittedName>
        <fullName evidence="4 5">Nitroreductase</fullName>
    </submittedName>
</protein>
<dbReference type="EMBL" id="VDGV01000105">
    <property type="protein sequence ID" value="TNG89107.1"/>
    <property type="molecule type" value="Genomic_DNA"/>
</dbReference>
<sequence>MTLSEILHHRRAVRHYSDTPLDSDKVRQCLQLAQLAPSSSNMQLYEFYHISDKTALAQLAAACLSQNTATTAQQMVVFVTRQDLHRQHAKQVLSAASDDLQRNTPADKHHDRLKKLEGYYGKLMPFLYARGFGLLGIVRKLIAHSIGLFRPIATNVSEADLRIVTHKSCALAAQTFMLAMTEQGYDTCPLEGLDSRVVKRILQLPREAEINMVVTCGIRETGRGIWGERFRLPFEQVYRKI</sequence>
<dbReference type="EMBL" id="SMCP01000010">
    <property type="protein sequence ID" value="TCV84795.1"/>
    <property type="molecule type" value="Genomic_DNA"/>
</dbReference>
<dbReference type="PANTHER" id="PTHR43673">
    <property type="entry name" value="NAD(P)H NITROREDUCTASE YDGI-RELATED"/>
    <property type="match status" value="1"/>
</dbReference>
<keyword evidence="2" id="KW-0560">Oxidoreductase</keyword>
<comment type="caution">
    <text evidence="4">The sequence shown here is derived from an EMBL/GenBank/DDBJ whole genome shotgun (WGS) entry which is preliminary data.</text>
</comment>
<evidence type="ECO:0000313" key="4">
    <source>
        <dbReference type="EMBL" id="TCV84795.1"/>
    </source>
</evidence>
<dbReference type="SUPFAM" id="SSF55469">
    <property type="entry name" value="FMN-dependent nitroreductase-like"/>
    <property type="match status" value="1"/>
</dbReference>
<comment type="similarity">
    <text evidence="1">Belongs to the nitroreductase family.</text>
</comment>
<organism evidence="4 6">
    <name type="scientific">Testudinibacter aquarius</name>
    <dbReference type="NCBI Taxonomy" id="1524974"/>
    <lineage>
        <taxon>Bacteria</taxon>
        <taxon>Pseudomonadati</taxon>
        <taxon>Pseudomonadota</taxon>
        <taxon>Gammaproteobacteria</taxon>
        <taxon>Pasteurellales</taxon>
        <taxon>Pasteurellaceae</taxon>
        <taxon>Testudinibacter</taxon>
    </lineage>
</organism>
<dbReference type="InterPro" id="IPR029479">
    <property type="entry name" value="Nitroreductase"/>
</dbReference>
<accession>A0A4R3XYB3</accession>
<evidence type="ECO:0000259" key="3">
    <source>
        <dbReference type="Pfam" id="PF00881"/>
    </source>
</evidence>
<gene>
    <name evidence="4" type="ORF">EDC16_11024</name>
    <name evidence="5" type="ORF">FHQ21_10485</name>
</gene>
<name>A0A4R3XYB3_9PAST</name>
<dbReference type="Pfam" id="PF00881">
    <property type="entry name" value="Nitroreductase"/>
    <property type="match status" value="1"/>
</dbReference>
<evidence type="ECO:0000313" key="5">
    <source>
        <dbReference type="EMBL" id="TNG89107.1"/>
    </source>
</evidence>
<keyword evidence="7" id="KW-1185">Reference proteome</keyword>